<proteinExistence type="predicted"/>
<protein>
    <submittedName>
        <fullName evidence="1">Uncharacterized protein</fullName>
    </submittedName>
</protein>
<accession>A0A4Y2G142</accession>
<dbReference type="Proteomes" id="UP000499080">
    <property type="component" value="Unassembled WGS sequence"/>
</dbReference>
<sequence length="135" mass="15135">MCKKIPGSVYDNEVKQTLFKFKRSTKGMLLLNATAHQRSYSSQRFGYNHGIKKTPVFSKFKSPKEHHGVALRVFTSHLSISDSLFSLPPFLNPFPSEARGVADELFHGDSSTSWANHRTAVVRLPSRLSLEAVNS</sequence>
<dbReference type="EMBL" id="BGPR01001164">
    <property type="protein sequence ID" value="GBM47071.1"/>
    <property type="molecule type" value="Genomic_DNA"/>
</dbReference>
<reference evidence="1 2" key="1">
    <citation type="journal article" date="2019" name="Sci. Rep.">
        <title>Orb-weaving spider Araneus ventricosus genome elucidates the spidroin gene catalogue.</title>
        <authorList>
            <person name="Kono N."/>
            <person name="Nakamura H."/>
            <person name="Ohtoshi R."/>
            <person name="Moran D.A.P."/>
            <person name="Shinohara A."/>
            <person name="Yoshida Y."/>
            <person name="Fujiwara M."/>
            <person name="Mori M."/>
            <person name="Tomita M."/>
            <person name="Arakawa K."/>
        </authorList>
    </citation>
    <scope>NUCLEOTIDE SEQUENCE [LARGE SCALE GENOMIC DNA]</scope>
</reference>
<organism evidence="1 2">
    <name type="scientific">Araneus ventricosus</name>
    <name type="common">Orbweaver spider</name>
    <name type="synonym">Epeira ventricosa</name>
    <dbReference type="NCBI Taxonomy" id="182803"/>
    <lineage>
        <taxon>Eukaryota</taxon>
        <taxon>Metazoa</taxon>
        <taxon>Ecdysozoa</taxon>
        <taxon>Arthropoda</taxon>
        <taxon>Chelicerata</taxon>
        <taxon>Arachnida</taxon>
        <taxon>Araneae</taxon>
        <taxon>Araneomorphae</taxon>
        <taxon>Entelegynae</taxon>
        <taxon>Araneoidea</taxon>
        <taxon>Araneidae</taxon>
        <taxon>Araneus</taxon>
    </lineage>
</organism>
<evidence type="ECO:0000313" key="2">
    <source>
        <dbReference type="Proteomes" id="UP000499080"/>
    </source>
</evidence>
<gene>
    <name evidence="1" type="ORF">AVEN_179796_1</name>
</gene>
<dbReference type="AlphaFoldDB" id="A0A4Y2G142"/>
<evidence type="ECO:0000313" key="1">
    <source>
        <dbReference type="EMBL" id="GBM47071.1"/>
    </source>
</evidence>
<keyword evidence="2" id="KW-1185">Reference proteome</keyword>
<name>A0A4Y2G142_ARAVE</name>
<comment type="caution">
    <text evidence="1">The sequence shown here is derived from an EMBL/GenBank/DDBJ whole genome shotgun (WGS) entry which is preliminary data.</text>
</comment>